<name>A0ABS6SH78_9SPHN</name>
<protein>
    <submittedName>
        <fullName evidence="1">Uncharacterized protein</fullName>
    </submittedName>
</protein>
<dbReference type="RefSeq" id="WP_218446451.1">
    <property type="nucleotide sequence ID" value="NZ_JAGSPA010000004.1"/>
</dbReference>
<accession>A0ABS6SH78</accession>
<gene>
    <name evidence="1" type="ORF">KCG44_12530</name>
</gene>
<comment type="caution">
    <text evidence="1">The sequence shown here is derived from an EMBL/GenBank/DDBJ whole genome shotgun (WGS) entry which is preliminary data.</text>
</comment>
<proteinExistence type="predicted"/>
<reference evidence="1 2" key="1">
    <citation type="submission" date="2021-04" db="EMBL/GenBank/DDBJ databases">
        <authorList>
            <person name="Pira H."/>
            <person name="Risdian C."/>
            <person name="Wink J."/>
        </authorList>
    </citation>
    <scope>NUCLEOTIDE SEQUENCE [LARGE SCALE GENOMIC DNA]</scope>
    <source>
        <strain evidence="1 2">WHA3</strain>
    </source>
</reference>
<keyword evidence="2" id="KW-1185">Reference proteome</keyword>
<evidence type="ECO:0000313" key="2">
    <source>
        <dbReference type="Proteomes" id="UP000722336"/>
    </source>
</evidence>
<dbReference type="Proteomes" id="UP000722336">
    <property type="component" value="Unassembled WGS sequence"/>
</dbReference>
<dbReference type="EMBL" id="JAGSPA010000004">
    <property type="protein sequence ID" value="MBV7257610.1"/>
    <property type="molecule type" value="Genomic_DNA"/>
</dbReference>
<organism evidence="1 2">
    <name type="scientific">Pacificimonas pallii</name>
    <dbReference type="NCBI Taxonomy" id="2827236"/>
    <lineage>
        <taxon>Bacteria</taxon>
        <taxon>Pseudomonadati</taxon>
        <taxon>Pseudomonadota</taxon>
        <taxon>Alphaproteobacteria</taxon>
        <taxon>Sphingomonadales</taxon>
        <taxon>Sphingosinicellaceae</taxon>
        <taxon>Pacificimonas</taxon>
    </lineage>
</organism>
<evidence type="ECO:0000313" key="1">
    <source>
        <dbReference type="EMBL" id="MBV7257610.1"/>
    </source>
</evidence>
<sequence>MIFTFDSPETMVTASTGAVLAHTYRGRMVGDPRPVNLEMGFERSVREMDVERPIQIGQFALHNVVVRTRDTGSTRGIPDDDHDPNEIVVTGNRKKTATHGIVIGTENLADGSSLTYDKAAMTIRPSCARVRPQRARIDGTAR</sequence>